<evidence type="ECO:0000256" key="1">
    <source>
        <dbReference type="SAM" id="MobiDB-lite"/>
    </source>
</evidence>
<protein>
    <submittedName>
        <fullName evidence="2">Uncharacterized protein</fullName>
    </submittedName>
</protein>
<feature type="region of interest" description="Disordered" evidence="1">
    <location>
        <begin position="1"/>
        <end position="191"/>
    </location>
</feature>
<reference evidence="2 3" key="1">
    <citation type="journal article" date="2021" name="BMC Genomics">
        <title>Telomere-to-telomere genome assembly of asparaginase-producing Trichoderma simmonsii.</title>
        <authorList>
            <person name="Chung D."/>
            <person name="Kwon Y.M."/>
            <person name="Yang Y."/>
        </authorList>
    </citation>
    <scope>NUCLEOTIDE SEQUENCE [LARGE SCALE GENOMIC DNA]</scope>
    <source>
        <strain evidence="2 3">GH-Sj1</strain>
    </source>
</reference>
<keyword evidence="3" id="KW-1185">Reference proteome</keyword>
<feature type="compositionally biased region" description="Basic and acidic residues" evidence="1">
    <location>
        <begin position="174"/>
        <end position="191"/>
    </location>
</feature>
<name>A0A8G0PKX0_9HYPO</name>
<feature type="compositionally biased region" description="Low complexity" evidence="1">
    <location>
        <begin position="81"/>
        <end position="90"/>
    </location>
</feature>
<proteinExistence type="predicted"/>
<gene>
    <name evidence="2" type="ORF">H0G86_013049</name>
</gene>
<evidence type="ECO:0000313" key="3">
    <source>
        <dbReference type="Proteomes" id="UP000826661"/>
    </source>
</evidence>
<dbReference type="AlphaFoldDB" id="A0A8G0PKX0"/>
<organism evidence="2 3">
    <name type="scientific">Trichoderma simmonsii</name>
    <dbReference type="NCBI Taxonomy" id="1491479"/>
    <lineage>
        <taxon>Eukaryota</taxon>
        <taxon>Fungi</taxon>
        <taxon>Dikarya</taxon>
        <taxon>Ascomycota</taxon>
        <taxon>Pezizomycotina</taxon>
        <taxon>Sordariomycetes</taxon>
        <taxon>Hypocreomycetidae</taxon>
        <taxon>Hypocreales</taxon>
        <taxon>Hypocreaceae</taxon>
        <taxon>Trichoderma</taxon>
    </lineage>
</organism>
<feature type="compositionally biased region" description="Basic and acidic residues" evidence="1">
    <location>
        <begin position="18"/>
        <end position="28"/>
    </location>
</feature>
<feature type="compositionally biased region" description="Gly residues" evidence="1">
    <location>
        <begin position="70"/>
        <end position="80"/>
    </location>
</feature>
<dbReference type="Proteomes" id="UP000826661">
    <property type="component" value="Chromosome VII"/>
</dbReference>
<feature type="compositionally biased region" description="Basic and acidic residues" evidence="1">
    <location>
        <begin position="110"/>
        <end position="135"/>
    </location>
</feature>
<sequence>MPTLRERKNPSSGTKVHSGKDDPVHREAAGLVEPESLAAESIEHGGEFAQNRNAQQEGVESSDLKTQSGREGGISSGGKSVGVSSGKSAGVSGGKSVGEAPGYVANQYIKDTKGPHGKNIKEGVDEGKAGEKNDGLARALRSEPGSEDDPSRLAEAQMFQKGSLGARGAGPRQSHLEGETIYDKLDSETSS</sequence>
<feature type="compositionally biased region" description="Polar residues" evidence="1">
    <location>
        <begin position="50"/>
        <end position="69"/>
    </location>
</feature>
<dbReference type="EMBL" id="CP075870">
    <property type="protein sequence ID" value="QYT06186.1"/>
    <property type="molecule type" value="Genomic_DNA"/>
</dbReference>
<evidence type="ECO:0000313" key="2">
    <source>
        <dbReference type="EMBL" id="QYT06186.1"/>
    </source>
</evidence>
<accession>A0A8G0PKX0</accession>